<keyword evidence="3" id="KW-1185">Reference proteome</keyword>
<reference evidence="2" key="1">
    <citation type="submission" date="2020-12" db="EMBL/GenBank/DDBJ databases">
        <authorList>
            <person name="Iha C."/>
        </authorList>
    </citation>
    <scope>NUCLEOTIDE SEQUENCE</scope>
</reference>
<evidence type="ECO:0000256" key="1">
    <source>
        <dbReference type="SAM" id="MobiDB-lite"/>
    </source>
</evidence>
<protein>
    <submittedName>
        <fullName evidence="2">Uncharacterized protein</fullName>
    </submittedName>
</protein>
<accession>A0A8S1JB17</accession>
<feature type="non-terminal residue" evidence="2">
    <location>
        <position position="102"/>
    </location>
</feature>
<sequence>MPRRASKRKRKEAAARVGRAKRPRPSAQDTAADLLSDDLLGRFGDGDIACVLPGGRGKAEGAIPPPGAAPETSGADKGSRRREKAERRKLQQIEAKRERAAQ</sequence>
<comment type="caution">
    <text evidence="2">The sequence shown here is derived from an EMBL/GenBank/DDBJ whole genome shotgun (WGS) entry which is preliminary data.</text>
</comment>
<organism evidence="2 3">
    <name type="scientific">Ostreobium quekettii</name>
    <dbReference type="NCBI Taxonomy" id="121088"/>
    <lineage>
        <taxon>Eukaryota</taxon>
        <taxon>Viridiplantae</taxon>
        <taxon>Chlorophyta</taxon>
        <taxon>core chlorophytes</taxon>
        <taxon>Ulvophyceae</taxon>
        <taxon>TCBD clade</taxon>
        <taxon>Bryopsidales</taxon>
        <taxon>Ostreobineae</taxon>
        <taxon>Ostreobiaceae</taxon>
        <taxon>Ostreobium</taxon>
    </lineage>
</organism>
<dbReference type="Proteomes" id="UP000708148">
    <property type="component" value="Unassembled WGS sequence"/>
</dbReference>
<dbReference type="EMBL" id="CAJHUC010001371">
    <property type="protein sequence ID" value="CAD7700876.1"/>
    <property type="molecule type" value="Genomic_DNA"/>
</dbReference>
<feature type="region of interest" description="Disordered" evidence="1">
    <location>
        <begin position="1"/>
        <end position="31"/>
    </location>
</feature>
<feature type="region of interest" description="Disordered" evidence="1">
    <location>
        <begin position="52"/>
        <end position="102"/>
    </location>
</feature>
<dbReference type="AlphaFoldDB" id="A0A8S1JB17"/>
<name>A0A8S1JB17_9CHLO</name>
<feature type="compositionally biased region" description="Basic and acidic residues" evidence="1">
    <location>
        <begin position="83"/>
        <end position="102"/>
    </location>
</feature>
<evidence type="ECO:0000313" key="3">
    <source>
        <dbReference type="Proteomes" id="UP000708148"/>
    </source>
</evidence>
<proteinExistence type="predicted"/>
<evidence type="ECO:0000313" key="2">
    <source>
        <dbReference type="EMBL" id="CAD7700876.1"/>
    </source>
</evidence>
<gene>
    <name evidence="2" type="ORF">OSTQU699_LOCUS6240</name>
</gene>
<feature type="compositionally biased region" description="Basic residues" evidence="1">
    <location>
        <begin position="1"/>
        <end position="11"/>
    </location>
</feature>